<gene>
    <name evidence="1" type="ORF">KSW38_15640</name>
</gene>
<proteinExistence type="predicted"/>
<comment type="caution">
    <text evidence="1">The sequence shown here is derived from an EMBL/GenBank/DDBJ whole genome shotgun (WGS) entry which is preliminary data.</text>
</comment>
<dbReference type="Proteomes" id="UP000824166">
    <property type="component" value="Unassembled WGS sequence"/>
</dbReference>
<reference evidence="1 2" key="1">
    <citation type="submission" date="2021-06" db="EMBL/GenBank/DDBJ databases">
        <authorList>
            <person name="Jeong J.W."/>
        </authorList>
    </citation>
    <scope>NUCLEOTIDE SEQUENCE [LARGE SCALE GENOMIC DNA]</scope>
    <source>
        <strain evidence="1 2">MMS21-TAE1-1</strain>
    </source>
</reference>
<protein>
    <submittedName>
        <fullName evidence="1">Uncharacterized protein</fullName>
    </submittedName>
</protein>
<keyword evidence="2" id="KW-1185">Reference proteome</keyword>
<organism evidence="1 2">
    <name type="scientific">Paenarthrobacter aromaticivorans</name>
    <dbReference type="NCBI Taxonomy" id="2849150"/>
    <lineage>
        <taxon>Bacteria</taxon>
        <taxon>Bacillati</taxon>
        <taxon>Actinomycetota</taxon>
        <taxon>Actinomycetes</taxon>
        <taxon>Micrococcales</taxon>
        <taxon>Micrococcaceae</taxon>
        <taxon>Paenarthrobacter</taxon>
    </lineage>
</organism>
<evidence type="ECO:0000313" key="2">
    <source>
        <dbReference type="Proteomes" id="UP000824166"/>
    </source>
</evidence>
<dbReference type="EMBL" id="JAHOPC010000010">
    <property type="protein sequence ID" value="MBU8867721.1"/>
    <property type="molecule type" value="Genomic_DNA"/>
</dbReference>
<evidence type="ECO:0000313" key="1">
    <source>
        <dbReference type="EMBL" id="MBU8867721.1"/>
    </source>
</evidence>
<name>A0ABS6I7L9_9MICC</name>
<dbReference type="RefSeq" id="WP_216925849.1">
    <property type="nucleotide sequence ID" value="NZ_JAHOPC010000010.1"/>
</dbReference>
<sequence>MAGSRPYENEIMTNLRSILSRMDLDQKIGQIQGIVPMDMLAAGSAGTHPTGDVVYDVQRVTEVRPHGVGHLSLGGQLTPDINKLRSEVGRFQEAARGVSPFGIGALVHAEGIGGLVHPQGHQFTTAWGQAASWNPNVPRTVGGLRPARAAK</sequence>
<accession>A0ABS6I7L9</accession>